<dbReference type="CDD" id="cd07016">
    <property type="entry name" value="S14_ClpP_1"/>
    <property type="match status" value="1"/>
</dbReference>
<keyword evidence="2" id="KW-0963">Cytoplasm</keyword>
<dbReference type="GO" id="GO:0004252">
    <property type="term" value="F:serine-type endopeptidase activity"/>
    <property type="evidence" value="ECO:0007669"/>
    <property type="project" value="InterPro"/>
</dbReference>
<dbReference type="GO" id="GO:0004176">
    <property type="term" value="F:ATP-dependent peptidase activity"/>
    <property type="evidence" value="ECO:0007669"/>
    <property type="project" value="InterPro"/>
</dbReference>
<dbReference type="PRINTS" id="PR00127">
    <property type="entry name" value="CLPPROTEASEP"/>
</dbReference>
<proteinExistence type="inferred from homology"/>
<dbReference type="Pfam" id="PF00574">
    <property type="entry name" value="CLP_protease"/>
    <property type="match status" value="1"/>
</dbReference>
<dbReference type="GO" id="GO:0006515">
    <property type="term" value="P:protein quality control for misfolded or incompletely synthesized proteins"/>
    <property type="evidence" value="ECO:0007669"/>
    <property type="project" value="TreeGrafter"/>
</dbReference>
<dbReference type="InterPro" id="IPR023562">
    <property type="entry name" value="ClpP/TepA"/>
</dbReference>
<dbReference type="PANTHER" id="PTHR10381">
    <property type="entry name" value="ATP-DEPENDENT CLP PROTEASE PROTEOLYTIC SUBUNIT"/>
    <property type="match status" value="1"/>
</dbReference>
<protein>
    <submittedName>
        <fullName evidence="5">Putative ATP dependent Clp protease</fullName>
    </submittedName>
</protein>
<dbReference type="GO" id="GO:0051117">
    <property type="term" value="F:ATPase binding"/>
    <property type="evidence" value="ECO:0007669"/>
    <property type="project" value="TreeGrafter"/>
</dbReference>
<dbReference type="Gene3D" id="3.90.226.10">
    <property type="entry name" value="2-enoyl-CoA Hydratase, Chain A, domain 1"/>
    <property type="match status" value="1"/>
</dbReference>
<comment type="similarity">
    <text evidence="1">Belongs to the peptidase S14 family.</text>
</comment>
<dbReference type="NCBIfam" id="NF045542">
    <property type="entry name" value="Clp_rel_HeadMat"/>
    <property type="match status" value="1"/>
</dbReference>
<dbReference type="PANTHER" id="PTHR10381:SF70">
    <property type="entry name" value="ATP-DEPENDENT CLP PROTEASE PROTEOLYTIC SUBUNIT"/>
    <property type="match status" value="1"/>
</dbReference>
<evidence type="ECO:0000256" key="3">
    <source>
        <dbReference type="ARBA" id="ARBA00022801"/>
    </source>
</evidence>
<evidence type="ECO:0000256" key="1">
    <source>
        <dbReference type="ARBA" id="ARBA00007039"/>
    </source>
</evidence>
<organism evidence="5">
    <name type="scientific">Siphoviridae sp. ctij073</name>
    <dbReference type="NCBI Taxonomy" id="2825625"/>
    <lineage>
        <taxon>Viruses</taxon>
        <taxon>Duplodnaviria</taxon>
        <taxon>Heunggongvirae</taxon>
        <taxon>Uroviricota</taxon>
        <taxon>Caudoviricetes</taxon>
    </lineage>
</organism>
<feature type="region of interest" description="Disordered" evidence="4">
    <location>
        <begin position="217"/>
        <end position="248"/>
    </location>
</feature>
<evidence type="ECO:0000313" key="5">
    <source>
        <dbReference type="EMBL" id="DAF91265.1"/>
    </source>
</evidence>
<dbReference type="EMBL" id="BK016048">
    <property type="protein sequence ID" value="DAF91265.1"/>
    <property type="molecule type" value="Genomic_DNA"/>
</dbReference>
<dbReference type="InterPro" id="IPR029045">
    <property type="entry name" value="ClpP/crotonase-like_dom_sf"/>
</dbReference>
<accession>A0A8S5U9V5</accession>
<reference evidence="5" key="1">
    <citation type="journal article" date="2021" name="Proc. Natl. Acad. Sci. U.S.A.">
        <title>A Catalog of Tens of Thousands of Viruses from Human Metagenomes Reveals Hidden Associations with Chronic Diseases.</title>
        <authorList>
            <person name="Tisza M.J."/>
            <person name="Buck C.B."/>
        </authorList>
    </citation>
    <scope>NUCLEOTIDE SEQUENCE</scope>
    <source>
        <strain evidence="5">Ctij073</strain>
    </source>
</reference>
<evidence type="ECO:0000256" key="2">
    <source>
        <dbReference type="ARBA" id="ARBA00022490"/>
    </source>
</evidence>
<dbReference type="SUPFAM" id="SSF52096">
    <property type="entry name" value="ClpP/crotonase"/>
    <property type="match status" value="1"/>
</dbReference>
<dbReference type="InterPro" id="IPR001907">
    <property type="entry name" value="ClpP"/>
</dbReference>
<name>A0A8S5U9V5_9CAUD</name>
<keyword evidence="3" id="KW-0378">Hydrolase</keyword>
<sequence length="262" mass="28024">MRIQCSGQIVNDDDKWLYDLFELSSFAPGDLRSAIGQLAEGEELVVEINSPGGMCYSGFEIYSLLRSCGHPTVAEVQGVAASAASTILMGCQTRRVSPVGQVMIHDPAIRAGGNAAGLREVARYLDSIKESILNAYELRCGGKCERARIAQLMSEETWLPAQDAVALGFADEIMLAEGESAEGALPATVAPANVTNGVGLQDTAALIRRYEDEVRSGKREAAAGHPVTAAPEDKAPTGQGPEAHSGWQLNARLNIEKNRIWR</sequence>
<dbReference type="GO" id="GO:0009368">
    <property type="term" value="C:endopeptidase Clp complex"/>
    <property type="evidence" value="ECO:0007669"/>
    <property type="project" value="TreeGrafter"/>
</dbReference>
<keyword evidence="5" id="KW-0645">Protease</keyword>
<evidence type="ECO:0000256" key="4">
    <source>
        <dbReference type="SAM" id="MobiDB-lite"/>
    </source>
</evidence>